<name>A0A1X7ARU3_9GAMM</name>
<reference evidence="2 3" key="1">
    <citation type="submission" date="2017-03" db="EMBL/GenBank/DDBJ databases">
        <authorList>
            <person name="Afonso C.L."/>
            <person name="Miller P.J."/>
            <person name="Scott M.A."/>
            <person name="Spackman E."/>
            <person name="Goraichik I."/>
            <person name="Dimitrov K.M."/>
            <person name="Suarez D.L."/>
            <person name="Swayne D.E."/>
        </authorList>
    </citation>
    <scope>NUCLEOTIDE SEQUENCE [LARGE SCALE GENOMIC DNA]</scope>
    <source>
        <strain evidence="2">SB41UT1</strain>
    </source>
</reference>
<evidence type="ECO:0000313" key="3">
    <source>
        <dbReference type="Proteomes" id="UP000196573"/>
    </source>
</evidence>
<dbReference type="Proteomes" id="UP000196573">
    <property type="component" value="Unassembled WGS sequence"/>
</dbReference>
<proteinExistence type="predicted"/>
<dbReference type="RefSeq" id="WP_087113244.1">
    <property type="nucleotide sequence ID" value="NZ_CBCSCN010000018.1"/>
</dbReference>
<keyword evidence="3" id="KW-1185">Reference proteome</keyword>
<organism evidence="2 3">
    <name type="scientific">Parendozoicomonas haliclonae</name>
    <dbReference type="NCBI Taxonomy" id="1960125"/>
    <lineage>
        <taxon>Bacteria</taxon>
        <taxon>Pseudomonadati</taxon>
        <taxon>Pseudomonadota</taxon>
        <taxon>Gammaproteobacteria</taxon>
        <taxon>Oceanospirillales</taxon>
        <taxon>Endozoicomonadaceae</taxon>
        <taxon>Parendozoicomonas</taxon>
    </lineage>
</organism>
<keyword evidence="1" id="KW-0812">Transmembrane</keyword>
<evidence type="ECO:0000313" key="2">
    <source>
        <dbReference type="EMBL" id="SMA50809.1"/>
    </source>
</evidence>
<keyword evidence="1" id="KW-1133">Transmembrane helix</keyword>
<accession>A0A1X7ARU3</accession>
<evidence type="ECO:0000256" key="1">
    <source>
        <dbReference type="SAM" id="Phobius"/>
    </source>
</evidence>
<sequence length="461" mass="51335">MFNKLRGVPYIEPNAWLIRRKVSTTTNALNSLAMGVLSGGVYTAMQALDKATGGDGGFKEYTYSYTSNVNHYKDVLRAHMGSNFERESGGYPLGIKSLHDFRVHKVTSEKARKTLVGKGLKLPSNWTLNQRSVFDRAVKAKVVEEANKKWNSEVAKQGLRIPPNQSWLSFQKNPSIQARIKQEMGDFYVSPTLADWNNVQFKQHVLEVNVQRKTREFIGILKAQQKEFGDGGSLEHEGKQALRATIIPPISMSLSLFLVILTVVKLPGKTVALLQVSGVMKKGAGNHKLAHAAALKVAPLLIIFVLPVMLWDNKYTDEKSAVNYFLDKVDEESSFLTSHALHWLLTTQPMMQPMGEGVDNGLGITRAFKVIEPAIASFDKRFGGEEVKPVKTRAIPGLYPLTIKTNVPNAKIMIMNIKPSYKPGIQLPPGQYIIRVVAPDGRAVRATVKLTEKQRVFRINL</sequence>
<dbReference type="AlphaFoldDB" id="A0A1X7ARU3"/>
<feature type="transmembrane region" description="Helical" evidence="1">
    <location>
        <begin position="246"/>
        <end position="268"/>
    </location>
</feature>
<dbReference type="EMBL" id="FWPT01000016">
    <property type="protein sequence ID" value="SMA50809.1"/>
    <property type="molecule type" value="Genomic_DNA"/>
</dbReference>
<feature type="transmembrane region" description="Helical" evidence="1">
    <location>
        <begin position="289"/>
        <end position="311"/>
    </location>
</feature>
<gene>
    <name evidence="2" type="ORF">EHSB41UT_04626</name>
</gene>
<protein>
    <submittedName>
        <fullName evidence="2">Uncharacterized protein</fullName>
    </submittedName>
</protein>
<dbReference type="OrthoDB" id="6126039at2"/>
<keyword evidence="1" id="KW-0472">Membrane</keyword>